<evidence type="ECO:0000313" key="3">
    <source>
        <dbReference type="EMBL" id="EKF86323.1"/>
    </source>
</evidence>
<dbReference type="OrthoDB" id="70990at2157"/>
<evidence type="ECO:0000256" key="1">
    <source>
        <dbReference type="PIRSR" id="PIRSR602187-50"/>
    </source>
</evidence>
<feature type="modified residue" description="O-UMP-tyrosine" evidence="1">
    <location>
        <position position="286"/>
    </location>
</feature>
<sequence length="346" mass="39724">MENETHSNDKKIVILCNYNSTKDNSETIIDYFNDNIPPNKNIELSIINYRRILIDGGKNYLFNPPGYPEFMSIKQVLSEEVDGVIVFIETSIGIFETDLEIINLIASENIPHVLFANRDDFSEFEMDTHVEGVLSIPTIAQDGIGINDGLKMLLKLIDKYEREKSSLKSSAIKNQEADAVQKTTESEETTEIYETEGTYESEETYETEEMGESKEIYEAYEESTDPEPSSSFNSEFYKLRFFFHPIELDNVKNSLAKFGFSNITIIDIKYQNYGTEKMETYRCSSYALELPPKIEMMMVIKKEEIEYVIQALEAIKNEDISEKLFISPVEDVIRISTSERGENAVD</sequence>
<keyword evidence="1" id="KW-0597">Phosphoprotein</keyword>
<dbReference type="Proteomes" id="UP000007360">
    <property type="component" value="Unassembled WGS sequence"/>
</dbReference>
<dbReference type="SUPFAM" id="SSF54913">
    <property type="entry name" value="GlnB-like"/>
    <property type="match status" value="1"/>
</dbReference>
<organism evidence="3 4">
    <name type="scientific">Methanobacterium formicicum (strain DSM 3637 / PP1)</name>
    <dbReference type="NCBI Taxonomy" id="1204725"/>
    <lineage>
        <taxon>Archaea</taxon>
        <taxon>Methanobacteriati</taxon>
        <taxon>Methanobacteriota</taxon>
        <taxon>Methanomada group</taxon>
        <taxon>Methanobacteria</taxon>
        <taxon>Methanobacteriales</taxon>
        <taxon>Methanobacteriaceae</taxon>
        <taxon>Methanobacterium</taxon>
    </lineage>
</organism>
<dbReference type="PATRIC" id="fig|1204725.3.peg.1042"/>
<dbReference type="RefSeq" id="WP_004030291.1">
    <property type="nucleotide sequence ID" value="NZ_AMPO01000003.1"/>
</dbReference>
<dbReference type="EMBL" id="AMPO01000003">
    <property type="protein sequence ID" value="EKF86323.1"/>
    <property type="molecule type" value="Genomic_DNA"/>
</dbReference>
<dbReference type="GO" id="GO:0005524">
    <property type="term" value="F:ATP binding"/>
    <property type="evidence" value="ECO:0007669"/>
    <property type="project" value="TreeGrafter"/>
</dbReference>
<dbReference type="GO" id="GO:0006808">
    <property type="term" value="P:regulation of nitrogen utilization"/>
    <property type="evidence" value="ECO:0007669"/>
    <property type="project" value="InterPro"/>
</dbReference>
<dbReference type="SUPFAM" id="SSF52540">
    <property type="entry name" value="P-loop containing nucleoside triphosphate hydrolases"/>
    <property type="match status" value="1"/>
</dbReference>
<dbReference type="InterPro" id="IPR002187">
    <property type="entry name" value="N-reg_PII"/>
</dbReference>
<evidence type="ECO:0000256" key="2">
    <source>
        <dbReference type="SAM" id="MobiDB-lite"/>
    </source>
</evidence>
<reference evidence="3 4" key="1">
    <citation type="journal article" date="2012" name="J. Bacteriol.">
        <title>Draft genome sequence of Methanobacterium formicicum DSM 3637, an archaebacterium isolated from the methane producer amoeba Pelomyxa palustris.</title>
        <authorList>
            <person name="Gutierrez G."/>
        </authorList>
    </citation>
    <scope>NUCLEOTIDE SEQUENCE [LARGE SCALE GENOMIC DNA]</scope>
    <source>
        <strain evidence="4">DSM 3637 / PP1</strain>
    </source>
</reference>
<dbReference type="Pfam" id="PF00543">
    <property type="entry name" value="P-II"/>
    <property type="match status" value="1"/>
</dbReference>
<protein>
    <submittedName>
        <fullName evidence="3">Nitrogen regulatory protein P-II</fullName>
    </submittedName>
</protein>
<dbReference type="Gene3D" id="3.30.70.120">
    <property type="match status" value="1"/>
</dbReference>
<feature type="region of interest" description="Disordered" evidence="2">
    <location>
        <begin position="171"/>
        <end position="212"/>
    </location>
</feature>
<accession>K2R1E0</accession>
<dbReference type="InterPro" id="IPR027417">
    <property type="entry name" value="P-loop_NTPase"/>
</dbReference>
<name>K2R1E0_METFP</name>
<dbReference type="InterPro" id="IPR015867">
    <property type="entry name" value="N-reg_PII/ATP_PRibTrfase_C"/>
</dbReference>
<dbReference type="PROSITE" id="PS51343">
    <property type="entry name" value="PII_GLNB_DOM"/>
    <property type="match status" value="1"/>
</dbReference>
<evidence type="ECO:0000313" key="4">
    <source>
        <dbReference type="Proteomes" id="UP000007360"/>
    </source>
</evidence>
<dbReference type="PANTHER" id="PTHR30115:SF11">
    <property type="entry name" value="NITROGEN REGULATORY PROTEIN P-II HOMOLOG"/>
    <property type="match status" value="1"/>
</dbReference>
<dbReference type="PANTHER" id="PTHR30115">
    <property type="entry name" value="NITROGEN REGULATORY PROTEIN P-II"/>
    <property type="match status" value="1"/>
</dbReference>
<dbReference type="SMART" id="SM00938">
    <property type="entry name" value="P-II"/>
    <property type="match status" value="1"/>
</dbReference>
<dbReference type="InterPro" id="IPR011322">
    <property type="entry name" value="N-reg_PII-like_a/b"/>
</dbReference>
<comment type="caution">
    <text evidence="3">The sequence shown here is derived from an EMBL/GenBank/DDBJ whole genome shotgun (WGS) entry which is preliminary data.</text>
</comment>
<gene>
    <name evidence="3" type="ORF">A994_05185</name>
</gene>
<dbReference type="AlphaFoldDB" id="K2R1E0"/>
<dbReference type="GO" id="GO:0005829">
    <property type="term" value="C:cytosol"/>
    <property type="evidence" value="ECO:0007669"/>
    <property type="project" value="TreeGrafter"/>
</dbReference>
<dbReference type="GO" id="GO:0030234">
    <property type="term" value="F:enzyme regulator activity"/>
    <property type="evidence" value="ECO:0007669"/>
    <property type="project" value="InterPro"/>
</dbReference>
<dbReference type="Gene3D" id="3.40.50.300">
    <property type="entry name" value="P-loop containing nucleotide triphosphate hydrolases"/>
    <property type="match status" value="1"/>
</dbReference>
<keyword evidence="4" id="KW-1185">Reference proteome</keyword>
<feature type="compositionally biased region" description="Acidic residues" evidence="2">
    <location>
        <begin position="186"/>
        <end position="210"/>
    </location>
</feature>
<proteinExistence type="predicted"/>